<keyword evidence="1" id="KW-0812">Transmembrane</keyword>
<keyword evidence="3" id="KW-1185">Reference proteome</keyword>
<accession>A0A0A0EKD9</accession>
<dbReference type="STRING" id="1461694.ATO9_06425"/>
<keyword evidence="1" id="KW-1133">Transmembrane helix</keyword>
<keyword evidence="1" id="KW-0472">Membrane</keyword>
<dbReference type="CDD" id="cd01324">
    <property type="entry name" value="cbb3_Oxidase_CcoQ"/>
    <property type="match status" value="1"/>
</dbReference>
<name>A0A0A0EKD9_9RHOB</name>
<dbReference type="OrthoDB" id="9801588at2"/>
<evidence type="ECO:0000313" key="3">
    <source>
        <dbReference type="Proteomes" id="UP000030004"/>
    </source>
</evidence>
<evidence type="ECO:0000256" key="1">
    <source>
        <dbReference type="SAM" id="Phobius"/>
    </source>
</evidence>
<dbReference type="RefSeq" id="WP_043746850.1">
    <property type="nucleotide sequence ID" value="NZ_AQQX01000002.1"/>
</dbReference>
<organism evidence="2 3">
    <name type="scientific">Pseudooceanicola atlanticus</name>
    <dbReference type="NCBI Taxonomy" id="1461694"/>
    <lineage>
        <taxon>Bacteria</taxon>
        <taxon>Pseudomonadati</taxon>
        <taxon>Pseudomonadota</taxon>
        <taxon>Alphaproteobacteria</taxon>
        <taxon>Rhodobacterales</taxon>
        <taxon>Paracoccaceae</taxon>
        <taxon>Pseudooceanicola</taxon>
    </lineage>
</organism>
<reference evidence="2 3" key="1">
    <citation type="journal article" date="2015" name="Antonie Van Leeuwenhoek">
        <title>Pseudooceanicola atlanticus gen. nov. sp. nov., isolated from surface seawater of the Atlantic Ocean and reclassification of Oceanicola batsensis, Oceanicola marinus, Oceanicola nitratireducens, Oceanicola nanhaiensis, Oceanicola antarcticus and Oceanicola flagellatus, as Pseudooceanicola batsensis comb. nov., Pseudooceanicola marinus comb. nov., Pseudooceanicola nitratireducens comb. nov., Pseudooceanicola nanhaiensis comb. nov., Pseudooceanicola antarcticus comb. nov., and Pseudooceanicola flagellatus comb. nov.</title>
        <authorList>
            <person name="Lai Q."/>
            <person name="Li G."/>
            <person name="Liu X."/>
            <person name="Du Y."/>
            <person name="Sun F."/>
            <person name="Shao Z."/>
        </authorList>
    </citation>
    <scope>NUCLEOTIDE SEQUENCE [LARGE SCALE GENOMIC DNA]</scope>
    <source>
        <strain evidence="2 3">22II-s11g</strain>
    </source>
</reference>
<dbReference type="Pfam" id="PF05545">
    <property type="entry name" value="FixQ"/>
    <property type="match status" value="1"/>
</dbReference>
<protein>
    <submittedName>
        <fullName evidence="2">Cytochrome oxidase</fullName>
    </submittedName>
</protein>
<evidence type="ECO:0000313" key="2">
    <source>
        <dbReference type="EMBL" id="KGM49647.1"/>
    </source>
</evidence>
<dbReference type="AlphaFoldDB" id="A0A0A0EKD9"/>
<dbReference type="Proteomes" id="UP000030004">
    <property type="component" value="Unassembled WGS sequence"/>
</dbReference>
<comment type="caution">
    <text evidence="2">The sequence shown here is derived from an EMBL/GenBank/DDBJ whole genome shotgun (WGS) entry which is preliminary data.</text>
</comment>
<gene>
    <name evidence="2" type="ORF">ATO9_06425</name>
</gene>
<proteinExistence type="predicted"/>
<sequence>MDTYSILREFADSWMLLALFSFFIAVIIWVFRPGSRKTYQDTASIPFRNETKPAADAAQVAKEA</sequence>
<dbReference type="InterPro" id="IPR008621">
    <property type="entry name" value="Cbb3-typ_cyt_oxidase_comp"/>
</dbReference>
<dbReference type="eggNOG" id="COG4736">
    <property type="taxonomic scope" value="Bacteria"/>
</dbReference>
<feature type="transmembrane region" description="Helical" evidence="1">
    <location>
        <begin position="14"/>
        <end position="31"/>
    </location>
</feature>
<dbReference type="EMBL" id="AQQX01000002">
    <property type="protein sequence ID" value="KGM49647.1"/>
    <property type="molecule type" value="Genomic_DNA"/>
</dbReference>